<feature type="domain" description="DUF7426" evidence="2">
    <location>
        <begin position="10"/>
        <end position="178"/>
    </location>
</feature>
<accession>A0ABP7PBV8</accession>
<evidence type="ECO:0000259" key="2">
    <source>
        <dbReference type="Pfam" id="PF24201"/>
    </source>
</evidence>
<dbReference type="Proteomes" id="UP001418444">
    <property type="component" value="Unassembled WGS sequence"/>
</dbReference>
<comment type="caution">
    <text evidence="3">The sequence shown here is derived from an EMBL/GenBank/DDBJ whole genome shotgun (WGS) entry which is preliminary data.</text>
</comment>
<keyword evidence="4" id="KW-1185">Reference proteome</keyword>
<feature type="region of interest" description="Disordered" evidence="1">
    <location>
        <begin position="148"/>
        <end position="199"/>
    </location>
</feature>
<evidence type="ECO:0000313" key="4">
    <source>
        <dbReference type="Proteomes" id="UP001418444"/>
    </source>
</evidence>
<protein>
    <recommendedName>
        <fullName evidence="2">DUF7426 domain-containing protein</fullName>
    </recommendedName>
</protein>
<evidence type="ECO:0000256" key="1">
    <source>
        <dbReference type="SAM" id="MobiDB-lite"/>
    </source>
</evidence>
<gene>
    <name evidence="3" type="ORF">GCM10022231_24200</name>
</gene>
<evidence type="ECO:0000313" key="3">
    <source>
        <dbReference type="EMBL" id="GAA3963081.1"/>
    </source>
</evidence>
<dbReference type="RefSeq" id="WP_344784051.1">
    <property type="nucleotide sequence ID" value="NZ_BAAAZW010000006.1"/>
</dbReference>
<reference evidence="4" key="1">
    <citation type="journal article" date="2019" name="Int. J. Syst. Evol. Microbiol.">
        <title>The Global Catalogue of Microorganisms (GCM) 10K type strain sequencing project: providing services to taxonomists for standard genome sequencing and annotation.</title>
        <authorList>
            <consortium name="The Broad Institute Genomics Platform"/>
            <consortium name="The Broad Institute Genome Sequencing Center for Infectious Disease"/>
            <person name="Wu L."/>
            <person name="Ma J."/>
        </authorList>
    </citation>
    <scope>NUCLEOTIDE SEQUENCE [LARGE SCALE GENOMIC DNA]</scope>
    <source>
        <strain evidence="4">JCM 16923</strain>
    </source>
</reference>
<dbReference type="Pfam" id="PF24201">
    <property type="entry name" value="DUF7426"/>
    <property type="match status" value="1"/>
</dbReference>
<sequence length="199" mass="21504">MTDSKDGFGDLAVFHDPNLHLTIRGKKYTIPQPNAKEGLRIRQLFGAQFLSDATEVEEIMKLIGAEWVPDIRTSEVRDPMTGAPVLDDDGKAVVAEEDHGMWAGGLWDEMVADGVTWEELLHVGRTALIDVGVGRIAAQVHWESGLTPTLPEAEEPEGNPLPAPPAPNREARRAAAKKAPAKKAAAKKAAPRKKPSPKA</sequence>
<proteinExistence type="predicted"/>
<organism evidence="3 4">
    <name type="scientific">Gordonia caeni</name>
    <dbReference type="NCBI Taxonomy" id="1007097"/>
    <lineage>
        <taxon>Bacteria</taxon>
        <taxon>Bacillati</taxon>
        <taxon>Actinomycetota</taxon>
        <taxon>Actinomycetes</taxon>
        <taxon>Mycobacteriales</taxon>
        <taxon>Gordoniaceae</taxon>
        <taxon>Gordonia</taxon>
    </lineage>
</organism>
<dbReference type="InterPro" id="IPR055849">
    <property type="entry name" value="DUF7426"/>
</dbReference>
<name>A0ABP7PBV8_9ACTN</name>
<feature type="compositionally biased region" description="Basic residues" evidence="1">
    <location>
        <begin position="174"/>
        <end position="199"/>
    </location>
</feature>
<dbReference type="EMBL" id="BAAAZW010000006">
    <property type="protein sequence ID" value="GAA3963081.1"/>
    <property type="molecule type" value="Genomic_DNA"/>
</dbReference>